<dbReference type="GO" id="GO:0016616">
    <property type="term" value="F:oxidoreductase activity, acting on the CH-OH group of donors, NAD or NADP as acceptor"/>
    <property type="evidence" value="ECO:0007669"/>
    <property type="project" value="TreeGrafter"/>
</dbReference>
<keyword evidence="6" id="KW-1185">Reference proteome</keyword>
<dbReference type="EMBL" id="CVQI01005224">
    <property type="protein sequence ID" value="CRK14643.1"/>
    <property type="molecule type" value="Genomic_DNA"/>
</dbReference>
<protein>
    <recommendedName>
        <fullName evidence="3">NAD-dependent epimerase/dehydratase domain-containing protein</fullName>
    </recommendedName>
</protein>
<evidence type="ECO:0000313" key="6">
    <source>
        <dbReference type="Proteomes" id="UP000044602"/>
    </source>
</evidence>
<dbReference type="SUPFAM" id="SSF51735">
    <property type="entry name" value="NAD(P)-binding Rossmann-fold domains"/>
    <property type="match status" value="1"/>
</dbReference>
<dbReference type="InterPro" id="IPR036291">
    <property type="entry name" value="NAD(P)-bd_dom_sf"/>
</dbReference>
<dbReference type="Proteomes" id="UP000045706">
    <property type="component" value="Unassembled WGS sequence"/>
</dbReference>
<dbReference type="Proteomes" id="UP000044602">
    <property type="component" value="Unassembled WGS sequence"/>
</dbReference>
<comment type="similarity">
    <text evidence="2">Belongs to the NAD(P)-dependent epimerase/dehydratase family. Dihydroflavonol-4-reductase subfamily.</text>
</comment>
<organism evidence="5 6">
    <name type="scientific">Verticillium longisporum</name>
    <name type="common">Verticillium dahliae var. longisporum</name>
    <dbReference type="NCBI Taxonomy" id="100787"/>
    <lineage>
        <taxon>Eukaryota</taxon>
        <taxon>Fungi</taxon>
        <taxon>Dikarya</taxon>
        <taxon>Ascomycota</taxon>
        <taxon>Pezizomycotina</taxon>
        <taxon>Sordariomycetes</taxon>
        <taxon>Hypocreomycetidae</taxon>
        <taxon>Glomerellales</taxon>
        <taxon>Plectosphaerellaceae</taxon>
        <taxon>Verticillium</taxon>
    </lineage>
</organism>
<feature type="domain" description="NAD-dependent epimerase/dehydratase" evidence="3">
    <location>
        <begin position="9"/>
        <end position="267"/>
    </location>
</feature>
<gene>
    <name evidence="5" type="ORF">BN1708_016731</name>
    <name evidence="4" type="ORF">BN1723_010424</name>
</gene>
<dbReference type="PANTHER" id="PTHR10366">
    <property type="entry name" value="NAD DEPENDENT EPIMERASE/DEHYDRATASE"/>
    <property type="match status" value="1"/>
</dbReference>
<dbReference type="EMBL" id="CVQH01025884">
    <property type="protein sequence ID" value="CRK39618.1"/>
    <property type="molecule type" value="Genomic_DNA"/>
</dbReference>
<dbReference type="InterPro" id="IPR050425">
    <property type="entry name" value="NAD(P)_dehydrat-like"/>
</dbReference>
<evidence type="ECO:0000256" key="2">
    <source>
        <dbReference type="ARBA" id="ARBA00023445"/>
    </source>
</evidence>
<evidence type="ECO:0000256" key="1">
    <source>
        <dbReference type="ARBA" id="ARBA00023002"/>
    </source>
</evidence>
<evidence type="ECO:0000313" key="7">
    <source>
        <dbReference type="Proteomes" id="UP000045706"/>
    </source>
</evidence>
<evidence type="ECO:0000313" key="5">
    <source>
        <dbReference type="EMBL" id="CRK39618.1"/>
    </source>
</evidence>
<proteinExistence type="inferred from homology"/>
<keyword evidence="1" id="KW-0560">Oxidoreductase</keyword>
<dbReference type="Gene3D" id="3.40.50.720">
    <property type="entry name" value="NAD(P)-binding Rossmann-like Domain"/>
    <property type="match status" value="1"/>
</dbReference>
<evidence type="ECO:0000313" key="4">
    <source>
        <dbReference type="EMBL" id="CRK14643.1"/>
    </source>
</evidence>
<dbReference type="InterPro" id="IPR001509">
    <property type="entry name" value="Epimerase_deHydtase"/>
</dbReference>
<sequence>MGFPSEQTILVIGANGYIALHIINELLQSGYRVRGTVRSQKASDKVRETFPSYWGSRLEIAFVTGLTDSEKYNGALDDTITAVIHTASPVHGVVEDNIRDMLNPAIQGATAILDAVSRLASSSCRRVVHLSSLSAMLNPAQGFRPGYTYSEKDYNPITFDEAVSIEDRGELYIASKSLSERAVWDWFSQNKPSFDLVCINPSMILGPHLDRIESTQTTSTGAMLWAIVDATYIPALMFGGCVDARDCAAIIRAAIETPEASGQRYLVAHHFDWQTAADIAREHHPELASRIPIGEPGSGKSKAEERIYQVDGSKVVQQLGVGYRSLNTTVSDSMLEFLAAKKREHNL</sequence>
<accession>A0A0G4MZF3</accession>
<dbReference type="AlphaFoldDB" id="A0A0G4MZF3"/>
<dbReference type="PANTHER" id="PTHR10366:SF564">
    <property type="entry name" value="STEROL-4-ALPHA-CARBOXYLATE 3-DEHYDROGENASE, DECARBOXYLATING"/>
    <property type="match status" value="1"/>
</dbReference>
<name>A0A0G4MZF3_VERLO</name>
<evidence type="ECO:0000259" key="3">
    <source>
        <dbReference type="Pfam" id="PF01370"/>
    </source>
</evidence>
<reference evidence="6 7" key="1">
    <citation type="submission" date="2015-05" db="EMBL/GenBank/DDBJ databases">
        <authorList>
            <person name="Fogelqvist Johan"/>
        </authorList>
    </citation>
    <scope>NUCLEOTIDE SEQUENCE [LARGE SCALE GENOMIC DNA]</scope>
    <source>
        <strain evidence="5">VL1</strain>
        <strain evidence="4">VL2</strain>
    </source>
</reference>
<dbReference type="Pfam" id="PF01370">
    <property type="entry name" value="Epimerase"/>
    <property type="match status" value="1"/>
</dbReference>
<dbReference type="STRING" id="100787.A0A0G4MZF3"/>